<dbReference type="InParanoid" id="A0A286ULY1"/>
<dbReference type="SUPFAM" id="SSF52317">
    <property type="entry name" value="Class I glutamine amidotransferase-like"/>
    <property type="match status" value="1"/>
</dbReference>
<keyword evidence="4 9" id="KW-0315">Glutamine amidotransferase</keyword>
<dbReference type="PROSITE" id="PS51130">
    <property type="entry name" value="PDXT_SNO_2"/>
    <property type="match status" value="1"/>
</dbReference>
<gene>
    <name evidence="9" type="ORF">PNOK_0325800</name>
</gene>
<dbReference type="NCBIfam" id="TIGR03800">
    <property type="entry name" value="PLP_synth_Pdx2"/>
    <property type="match status" value="1"/>
</dbReference>
<dbReference type="Gene3D" id="3.40.50.880">
    <property type="match status" value="1"/>
</dbReference>
<dbReference type="InterPro" id="IPR021196">
    <property type="entry name" value="PdxT/SNO_CS"/>
</dbReference>
<dbReference type="GO" id="GO:1903600">
    <property type="term" value="C:glutaminase complex"/>
    <property type="evidence" value="ECO:0007669"/>
    <property type="project" value="TreeGrafter"/>
</dbReference>
<evidence type="ECO:0000256" key="6">
    <source>
        <dbReference type="ARBA" id="ARBA00049534"/>
    </source>
</evidence>
<keyword evidence="3" id="KW-0378">Hydrolase</keyword>
<reference evidence="9 10" key="1">
    <citation type="journal article" date="2017" name="Mol. Ecol.">
        <title>Comparative and population genomic landscape of Phellinus noxius: A hypervariable fungus causing root rot in trees.</title>
        <authorList>
            <person name="Chung C.L."/>
            <person name="Lee T.J."/>
            <person name="Akiba M."/>
            <person name="Lee H.H."/>
            <person name="Kuo T.H."/>
            <person name="Liu D."/>
            <person name="Ke H.M."/>
            <person name="Yokoi T."/>
            <person name="Roa M.B."/>
            <person name="Lu M.J."/>
            <person name="Chang Y.Y."/>
            <person name="Ann P.J."/>
            <person name="Tsai J.N."/>
            <person name="Chen C.Y."/>
            <person name="Tzean S.S."/>
            <person name="Ota Y."/>
            <person name="Hattori T."/>
            <person name="Sahashi N."/>
            <person name="Liou R.F."/>
            <person name="Kikuchi T."/>
            <person name="Tsai I.J."/>
        </authorList>
    </citation>
    <scope>NUCLEOTIDE SEQUENCE [LARGE SCALE GENOMIC DNA]</scope>
    <source>
        <strain evidence="9 10">FFPRI411160</strain>
    </source>
</reference>
<accession>A0A286ULY1</accession>
<dbReference type="Proteomes" id="UP000217199">
    <property type="component" value="Unassembled WGS sequence"/>
</dbReference>
<evidence type="ECO:0000313" key="9">
    <source>
        <dbReference type="EMBL" id="PAV20631.1"/>
    </source>
</evidence>
<dbReference type="FunCoup" id="A0A286ULY1">
    <property type="interactions" value="84"/>
</dbReference>
<dbReference type="InterPro" id="IPR002161">
    <property type="entry name" value="PdxT/SNO"/>
</dbReference>
<dbReference type="PANTHER" id="PTHR31559:SF0">
    <property type="entry name" value="PYRIDOXAL 5'-PHOSPHATE SYNTHASE SUBUNIT SNO1-RELATED"/>
    <property type="match status" value="1"/>
</dbReference>
<proteinExistence type="inferred from homology"/>
<dbReference type="PIRSF" id="PIRSF005639">
    <property type="entry name" value="Glut_amidoT_SNO"/>
    <property type="match status" value="1"/>
</dbReference>
<keyword evidence="5" id="KW-0456">Lyase</keyword>
<dbReference type="OrthoDB" id="2039at2759"/>
<evidence type="ECO:0000313" key="10">
    <source>
        <dbReference type="Proteomes" id="UP000217199"/>
    </source>
</evidence>
<evidence type="ECO:0000256" key="4">
    <source>
        <dbReference type="ARBA" id="ARBA00022962"/>
    </source>
</evidence>
<dbReference type="GO" id="GO:0004359">
    <property type="term" value="F:glutaminase activity"/>
    <property type="evidence" value="ECO:0007669"/>
    <property type="project" value="UniProtKB-EC"/>
</dbReference>
<keyword evidence="10" id="KW-1185">Reference proteome</keyword>
<dbReference type="HAMAP" id="MF_01615">
    <property type="entry name" value="PdxT"/>
    <property type="match status" value="1"/>
</dbReference>
<evidence type="ECO:0000256" key="8">
    <source>
        <dbReference type="PIRSR" id="PIRSR005639-2"/>
    </source>
</evidence>
<protein>
    <recommendedName>
        <fullName evidence="2">glutaminase</fullName>
        <ecNumber evidence="2">3.5.1.2</ecNumber>
    </recommendedName>
</protein>
<organism evidence="9 10">
    <name type="scientific">Pyrrhoderma noxium</name>
    <dbReference type="NCBI Taxonomy" id="2282107"/>
    <lineage>
        <taxon>Eukaryota</taxon>
        <taxon>Fungi</taxon>
        <taxon>Dikarya</taxon>
        <taxon>Basidiomycota</taxon>
        <taxon>Agaricomycotina</taxon>
        <taxon>Agaricomycetes</taxon>
        <taxon>Hymenochaetales</taxon>
        <taxon>Hymenochaetaceae</taxon>
        <taxon>Pyrrhoderma</taxon>
    </lineage>
</organism>
<dbReference type="GO" id="GO:0016829">
    <property type="term" value="F:lyase activity"/>
    <property type="evidence" value="ECO:0007669"/>
    <property type="project" value="UniProtKB-KW"/>
</dbReference>
<dbReference type="GO" id="GO:0016740">
    <property type="term" value="F:transferase activity"/>
    <property type="evidence" value="ECO:0007669"/>
    <property type="project" value="UniProtKB-KW"/>
</dbReference>
<feature type="active site" description="Charge relay system" evidence="7">
    <location>
        <position position="214"/>
    </location>
</feature>
<dbReference type="AlphaFoldDB" id="A0A286ULY1"/>
<sequence length="240" mass="26118">MTNENAIVIGILALQGAFAEHQVMLQKLQLPRKIQIRLIRLANDLDGCDGIIIPGGESTTIALLARLAGLIEPLREFAQNKPVWGTCAGAILLSRDAEGMKQGGQELLGGIDVKSARNGWGSQVESFEAPLFVEGLRDANTPFHGIFIRAPVILDITPSAFGPPVQILARLSASLLPKGQQIVSIDEDDTDPRDSRTVVALRQGKHLLTTFHPELTKDDRFHEFFVKECVIPSLKTEAAN</sequence>
<comment type="caution">
    <text evidence="9">The sequence shown here is derived from an EMBL/GenBank/DDBJ whole genome shotgun (WGS) entry which is preliminary data.</text>
</comment>
<feature type="binding site" evidence="8">
    <location>
        <begin position="148"/>
        <end position="149"/>
    </location>
    <ligand>
        <name>L-glutamine</name>
        <dbReference type="ChEBI" id="CHEBI:58359"/>
    </ligand>
</feature>
<dbReference type="GO" id="GO:0008614">
    <property type="term" value="P:pyridoxine metabolic process"/>
    <property type="evidence" value="ECO:0007669"/>
    <property type="project" value="TreeGrafter"/>
</dbReference>
<feature type="active site" description="Nucleophile" evidence="7">
    <location>
        <position position="87"/>
    </location>
</feature>
<dbReference type="GO" id="GO:0042823">
    <property type="term" value="P:pyridoxal phosphate biosynthetic process"/>
    <property type="evidence" value="ECO:0007669"/>
    <property type="project" value="InterPro"/>
</dbReference>
<feature type="binding site" evidence="8">
    <location>
        <begin position="56"/>
        <end position="58"/>
    </location>
    <ligand>
        <name>L-glutamine</name>
        <dbReference type="ChEBI" id="CHEBI:58359"/>
    </ligand>
</feature>
<evidence type="ECO:0000256" key="7">
    <source>
        <dbReference type="PIRSR" id="PIRSR005639-1"/>
    </source>
</evidence>
<dbReference type="InterPro" id="IPR029062">
    <property type="entry name" value="Class_I_gatase-like"/>
</dbReference>
<dbReference type="GO" id="GO:0005829">
    <property type="term" value="C:cytosol"/>
    <property type="evidence" value="ECO:0007669"/>
    <property type="project" value="TreeGrafter"/>
</dbReference>
<dbReference type="PROSITE" id="PS51273">
    <property type="entry name" value="GATASE_TYPE_1"/>
    <property type="match status" value="1"/>
</dbReference>
<dbReference type="CDD" id="cd01749">
    <property type="entry name" value="GATase1_PB"/>
    <property type="match status" value="1"/>
</dbReference>
<comment type="similarity">
    <text evidence="1">Belongs to the glutaminase PdxT/SNO family.</text>
</comment>
<dbReference type="EMBL" id="NBII01000003">
    <property type="protein sequence ID" value="PAV20631.1"/>
    <property type="molecule type" value="Genomic_DNA"/>
</dbReference>
<evidence type="ECO:0000256" key="1">
    <source>
        <dbReference type="ARBA" id="ARBA00008345"/>
    </source>
</evidence>
<dbReference type="STRING" id="2282107.A0A286ULY1"/>
<feature type="active site" description="Charge relay system" evidence="7">
    <location>
        <position position="212"/>
    </location>
</feature>
<dbReference type="Pfam" id="PF01174">
    <property type="entry name" value="SNO"/>
    <property type="match status" value="2"/>
</dbReference>
<evidence type="ECO:0000256" key="2">
    <source>
        <dbReference type="ARBA" id="ARBA00012918"/>
    </source>
</evidence>
<dbReference type="PANTHER" id="PTHR31559">
    <property type="entry name" value="PYRIDOXAL 5'-PHOSPHATE SYNTHASE SUBUNIT SNO"/>
    <property type="match status" value="1"/>
</dbReference>
<feature type="binding site" evidence="8">
    <location>
        <position position="117"/>
    </location>
    <ligand>
        <name>L-glutamine</name>
        <dbReference type="ChEBI" id="CHEBI:58359"/>
    </ligand>
</feature>
<comment type="catalytic activity">
    <reaction evidence="6">
        <text>L-glutamine + H2O = L-glutamate + NH4(+)</text>
        <dbReference type="Rhea" id="RHEA:15889"/>
        <dbReference type="ChEBI" id="CHEBI:15377"/>
        <dbReference type="ChEBI" id="CHEBI:28938"/>
        <dbReference type="ChEBI" id="CHEBI:29985"/>
        <dbReference type="ChEBI" id="CHEBI:58359"/>
        <dbReference type="EC" id="3.5.1.2"/>
    </reaction>
</comment>
<evidence type="ECO:0000256" key="5">
    <source>
        <dbReference type="ARBA" id="ARBA00023239"/>
    </source>
</evidence>
<dbReference type="EC" id="3.5.1.2" evidence="2"/>
<name>A0A286ULY1_9AGAM</name>
<dbReference type="PROSITE" id="PS01236">
    <property type="entry name" value="PDXT_SNO_1"/>
    <property type="match status" value="1"/>
</dbReference>
<evidence type="ECO:0000256" key="3">
    <source>
        <dbReference type="ARBA" id="ARBA00022801"/>
    </source>
</evidence>